<evidence type="ECO:0000313" key="7">
    <source>
        <dbReference type="Proteomes" id="UP000007947"/>
    </source>
</evidence>
<dbReference type="SUPFAM" id="SSF53448">
    <property type="entry name" value="Nucleotide-diphospho-sugar transferases"/>
    <property type="match status" value="1"/>
</dbReference>
<dbReference type="STRING" id="1032480.MLP_20890"/>
<dbReference type="eggNOG" id="COG1920">
    <property type="taxonomic scope" value="Bacteria"/>
</dbReference>
<dbReference type="RefSeq" id="WP_013862975.1">
    <property type="nucleotide sequence ID" value="NC_015635.1"/>
</dbReference>
<keyword evidence="7" id="KW-1185">Reference proteome</keyword>
<keyword evidence="3" id="KW-0547">Nucleotide-binding</keyword>
<dbReference type="Proteomes" id="UP000007947">
    <property type="component" value="Chromosome"/>
</dbReference>
<dbReference type="Gene3D" id="3.90.550.10">
    <property type="entry name" value="Spore Coat Polysaccharide Biosynthesis Protein SpsA, Chain A"/>
    <property type="match status" value="1"/>
</dbReference>
<keyword evidence="1" id="KW-0808">Transferase</keyword>
<dbReference type="GO" id="GO:0043814">
    <property type="term" value="F:phospholactate guanylyltransferase activity"/>
    <property type="evidence" value="ECO:0007669"/>
    <property type="project" value="InterPro"/>
</dbReference>
<dbReference type="EMBL" id="AP012204">
    <property type="protein sequence ID" value="BAK35103.1"/>
    <property type="molecule type" value="Genomic_DNA"/>
</dbReference>
<dbReference type="AlphaFoldDB" id="F5XDT0"/>
<dbReference type="GO" id="GO:0005525">
    <property type="term" value="F:GTP binding"/>
    <property type="evidence" value="ECO:0007669"/>
    <property type="project" value="UniProtKB-KW"/>
</dbReference>
<reference evidence="6 7" key="1">
    <citation type="submission" date="2011-05" db="EMBL/GenBank/DDBJ databases">
        <title>Whole genome sequence of Microlunatus phosphovorus NM-1.</title>
        <authorList>
            <person name="Hosoyama A."/>
            <person name="Sasaki K."/>
            <person name="Harada T."/>
            <person name="Igarashi R."/>
            <person name="Kawakoshi A."/>
            <person name="Sasagawa M."/>
            <person name="Fukada J."/>
            <person name="Nakamura S."/>
            <person name="Katano Y."/>
            <person name="Hanada S."/>
            <person name="Kamagata Y."/>
            <person name="Nakamura N."/>
            <person name="Yamazaki S."/>
            <person name="Fujita N."/>
        </authorList>
    </citation>
    <scope>NUCLEOTIDE SEQUENCE [LARGE SCALE GENOMIC DNA]</scope>
    <source>
        <strain evidence="7">ATCC 700054 / DSM 10555 / JCM 9379 / NBRC 101784 / NCIMB 13414 / VKM Ac-1990 / NM-1</strain>
    </source>
</reference>
<dbReference type="PANTHER" id="PTHR40392:SF1">
    <property type="entry name" value="2-PHOSPHO-L-LACTATE GUANYLYLTRANSFERASE"/>
    <property type="match status" value="1"/>
</dbReference>
<dbReference type="KEGG" id="mph:MLP_20890"/>
<dbReference type="NCBIfam" id="TIGR03552">
    <property type="entry name" value="F420_cofC"/>
    <property type="match status" value="1"/>
</dbReference>
<name>F5XDT0_MICPN</name>
<evidence type="ECO:0000256" key="3">
    <source>
        <dbReference type="ARBA" id="ARBA00022741"/>
    </source>
</evidence>
<protein>
    <recommendedName>
        <fullName evidence="8">Phosphoenolpyruvate guanylyltransferase</fullName>
    </recommendedName>
</protein>
<keyword evidence="4" id="KW-0342">GTP-binding</keyword>
<evidence type="ECO:0000256" key="1">
    <source>
        <dbReference type="ARBA" id="ARBA00022679"/>
    </source>
</evidence>
<evidence type="ECO:0000313" key="6">
    <source>
        <dbReference type="EMBL" id="BAK35103.1"/>
    </source>
</evidence>
<feature type="region of interest" description="Disordered" evidence="5">
    <location>
        <begin position="183"/>
        <end position="202"/>
    </location>
</feature>
<proteinExistence type="predicted"/>
<evidence type="ECO:0000256" key="2">
    <source>
        <dbReference type="ARBA" id="ARBA00022695"/>
    </source>
</evidence>
<dbReference type="InterPro" id="IPR002835">
    <property type="entry name" value="CofC"/>
</dbReference>
<feature type="region of interest" description="Disordered" evidence="5">
    <location>
        <begin position="78"/>
        <end position="100"/>
    </location>
</feature>
<dbReference type="HOGENOM" id="CLU_076569_0_0_11"/>
<sequence length="254" mass="26311">MDTPRPERRVAALVALKPLPAAKSRLAGLPDGLRRQLARCMALDTVAALASATDEVLVITEQPDLSPALLACGISATVMPDPTPQPQPERSAAHQSATEGEASLNAALAHGDQLLRAQGISVVLACVGDLPALRTESVRRILTSAAELAAGGHPRSYVADHSGRGTTILVAHGVPLDPRFGSGQAMGSAERHRRSGAAPVTTTSVDDARWDVDTLDDLRTALGLGIGRVTASLLDPSPLAPATGALGRYLELSR</sequence>
<evidence type="ECO:0000256" key="4">
    <source>
        <dbReference type="ARBA" id="ARBA00023134"/>
    </source>
</evidence>
<dbReference type="InterPro" id="IPR029044">
    <property type="entry name" value="Nucleotide-diphossugar_trans"/>
</dbReference>
<accession>F5XDT0</accession>
<evidence type="ECO:0008006" key="8">
    <source>
        <dbReference type="Google" id="ProtNLM"/>
    </source>
</evidence>
<dbReference type="PANTHER" id="PTHR40392">
    <property type="entry name" value="2-PHOSPHO-L-LACTATE GUANYLYLTRANSFERASE"/>
    <property type="match status" value="1"/>
</dbReference>
<organism evidence="6 7">
    <name type="scientific">Microlunatus phosphovorus (strain ATCC 700054 / DSM 10555 / JCM 9379 / NBRC 101784 / NCIMB 13414 / VKM Ac-1990 / NM-1)</name>
    <dbReference type="NCBI Taxonomy" id="1032480"/>
    <lineage>
        <taxon>Bacteria</taxon>
        <taxon>Bacillati</taxon>
        <taxon>Actinomycetota</taxon>
        <taxon>Actinomycetes</taxon>
        <taxon>Propionibacteriales</taxon>
        <taxon>Propionibacteriaceae</taxon>
        <taxon>Microlunatus</taxon>
    </lineage>
</organism>
<evidence type="ECO:0000256" key="5">
    <source>
        <dbReference type="SAM" id="MobiDB-lite"/>
    </source>
</evidence>
<dbReference type="OrthoDB" id="3827496at2"/>
<keyword evidence="2" id="KW-0548">Nucleotidyltransferase</keyword>
<gene>
    <name evidence="6" type="ordered locus">MLP_20890</name>
</gene>